<keyword evidence="3" id="KW-0804">Transcription</keyword>
<dbReference type="GO" id="GO:0003677">
    <property type="term" value="F:DNA binding"/>
    <property type="evidence" value="ECO:0007669"/>
    <property type="project" value="UniProtKB-KW"/>
</dbReference>
<dbReference type="InterPro" id="IPR027417">
    <property type="entry name" value="P-loop_NTPase"/>
</dbReference>
<evidence type="ECO:0000313" key="5">
    <source>
        <dbReference type="EMBL" id="EMT51579.1"/>
    </source>
</evidence>
<dbReference type="RefSeq" id="WP_003389617.1">
    <property type="nucleotide sequence ID" value="NZ_APBN01000007.1"/>
</dbReference>
<dbReference type="InterPro" id="IPR016032">
    <property type="entry name" value="Sig_transdc_resp-reg_C-effctor"/>
</dbReference>
<dbReference type="InterPro" id="IPR011990">
    <property type="entry name" value="TPR-like_helical_dom_sf"/>
</dbReference>
<dbReference type="InterPro" id="IPR000792">
    <property type="entry name" value="Tscrpt_reg_LuxR_C"/>
</dbReference>
<dbReference type="Pfam" id="PF25873">
    <property type="entry name" value="WHD_MalT"/>
    <property type="match status" value="1"/>
</dbReference>
<dbReference type="Pfam" id="PF17874">
    <property type="entry name" value="TPR_MalT"/>
    <property type="match status" value="1"/>
</dbReference>
<dbReference type="CDD" id="cd06170">
    <property type="entry name" value="LuxR_C_like"/>
    <property type="match status" value="1"/>
</dbReference>
<dbReference type="PANTHER" id="PTHR44688">
    <property type="entry name" value="DNA-BINDING TRANSCRIPTIONAL ACTIVATOR DEVR_DOSR"/>
    <property type="match status" value="1"/>
</dbReference>
<dbReference type="SUPFAM" id="SSF46894">
    <property type="entry name" value="C-terminal effector domain of the bipartite response regulators"/>
    <property type="match status" value="1"/>
</dbReference>
<evidence type="ECO:0000259" key="4">
    <source>
        <dbReference type="PROSITE" id="PS50043"/>
    </source>
</evidence>
<dbReference type="OrthoDB" id="1137593at2"/>
<dbReference type="Gene3D" id="1.25.40.10">
    <property type="entry name" value="Tetratricopeptide repeat domain"/>
    <property type="match status" value="1"/>
</dbReference>
<name>M8D5M9_9BACL</name>
<feature type="domain" description="HTH luxR-type" evidence="4">
    <location>
        <begin position="799"/>
        <end position="864"/>
    </location>
</feature>
<dbReference type="SUPFAM" id="SSF48452">
    <property type="entry name" value="TPR-like"/>
    <property type="match status" value="1"/>
</dbReference>
<evidence type="ECO:0000256" key="1">
    <source>
        <dbReference type="ARBA" id="ARBA00023015"/>
    </source>
</evidence>
<dbReference type="InterPro" id="IPR041617">
    <property type="entry name" value="TPR_MalT"/>
</dbReference>
<keyword evidence="1" id="KW-0805">Transcription regulation</keyword>
<reference evidence="5 6" key="1">
    <citation type="submission" date="2013-03" db="EMBL/GenBank/DDBJ databases">
        <title>Assembly of a new bacterial strain Brevibacillus borstelensis AK1.</title>
        <authorList>
            <person name="Rajan I."/>
            <person name="PoliReddy D."/>
            <person name="Sugumar T."/>
            <person name="Rathinam K."/>
            <person name="Alqarawi S."/>
            <person name="Khalil A.B."/>
            <person name="Sivakumar N."/>
        </authorList>
    </citation>
    <scope>NUCLEOTIDE SEQUENCE [LARGE SCALE GENOMIC DNA]</scope>
    <source>
        <strain evidence="5 6">AK1</strain>
    </source>
</reference>
<evidence type="ECO:0000313" key="6">
    <source>
        <dbReference type="Proteomes" id="UP000012081"/>
    </source>
</evidence>
<dbReference type="EMBL" id="APBN01000007">
    <property type="protein sequence ID" value="EMT51579.1"/>
    <property type="molecule type" value="Genomic_DNA"/>
</dbReference>
<dbReference type="PANTHER" id="PTHR44688:SF16">
    <property type="entry name" value="DNA-BINDING TRANSCRIPTIONAL ACTIVATOR DEVR_DOSR"/>
    <property type="match status" value="1"/>
</dbReference>
<proteinExistence type="predicted"/>
<dbReference type="PROSITE" id="PS00622">
    <property type="entry name" value="HTH_LUXR_1"/>
    <property type="match status" value="1"/>
</dbReference>
<dbReference type="InterPro" id="IPR036388">
    <property type="entry name" value="WH-like_DNA-bd_sf"/>
</dbReference>
<protein>
    <submittedName>
        <fullName evidence="5">Transcriptional regulator</fullName>
    </submittedName>
</protein>
<accession>M8D5M9</accession>
<organism evidence="5 6">
    <name type="scientific">Brevibacillus borstelensis AK1</name>
    <dbReference type="NCBI Taxonomy" id="1300222"/>
    <lineage>
        <taxon>Bacteria</taxon>
        <taxon>Bacillati</taxon>
        <taxon>Bacillota</taxon>
        <taxon>Bacilli</taxon>
        <taxon>Bacillales</taxon>
        <taxon>Paenibacillaceae</taxon>
        <taxon>Brevibacillus</taxon>
    </lineage>
</organism>
<evidence type="ECO:0000256" key="2">
    <source>
        <dbReference type="ARBA" id="ARBA00023125"/>
    </source>
</evidence>
<dbReference type="SUPFAM" id="SSF52540">
    <property type="entry name" value="P-loop containing nucleoside triphosphate hydrolases"/>
    <property type="match status" value="1"/>
</dbReference>
<dbReference type="PRINTS" id="PR00038">
    <property type="entry name" value="HTHLUXR"/>
</dbReference>
<comment type="caution">
    <text evidence="5">The sequence shown here is derived from an EMBL/GenBank/DDBJ whole genome shotgun (WGS) entry which is preliminary data.</text>
</comment>
<dbReference type="PATRIC" id="fig|1300222.3.peg.3493"/>
<dbReference type="GO" id="GO:0006355">
    <property type="term" value="P:regulation of DNA-templated transcription"/>
    <property type="evidence" value="ECO:0007669"/>
    <property type="project" value="InterPro"/>
</dbReference>
<dbReference type="AlphaFoldDB" id="M8D5M9"/>
<evidence type="ECO:0000256" key="3">
    <source>
        <dbReference type="ARBA" id="ARBA00023163"/>
    </source>
</evidence>
<dbReference type="SMART" id="SM00421">
    <property type="entry name" value="HTH_LUXR"/>
    <property type="match status" value="1"/>
</dbReference>
<gene>
    <name evidence="5" type="ORF">I532_16683</name>
</gene>
<dbReference type="InterPro" id="IPR059106">
    <property type="entry name" value="WHD_MalT"/>
</dbReference>
<dbReference type="Pfam" id="PF00196">
    <property type="entry name" value="GerE"/>
    <property type="match status" value="1"/>
</dbReference>
<dbReference type="Gene3D" id="1.10.10.10">
    <property type="entry name" value="Winged helix-like DNA-binding domain superfamily/Winged helix DNA-binding domain"/>
    <property type="match status" value="1"/>
</dbReference>
<dbReference type="Gene3D" id="3.40.50.300">
    <property type="entry name" value="P-loop containing nucleotide triphosphate hydrolases"/>
    <property type="match status" value="1"/>
</dbReference>
<keyword evidence="2" id="KW-0238">DNA-binding</keyword>
<dbReference type="PROSITE" id="PS50043">
    <property type="entry name" value="HTH_LUXR_2"/>
    <property type="match status" value="1"/>
</dbReference>
<dbReference type="STRING" id="1300222.I532_16683"/>
<sequence length="868" mass="99055">MLNPADVLLKTKINLPVFKDKAVKRGHLLEMLSTGQHCRLTSICAPAGFGKTTLLGQWIFHTNVRAAWVSLDEKDNDLSRFWRYVAYSLASACCPQLTERMTPLLDSLSGSSVYTMIDAMINELDLLPDHASLILDDLHVIANQQIHQSLAYLIEYLPGNIHLYLSSRAALPFSAAKWKVRGEYNEIDAPSLLFTREEAAHFYKDVAQLSLSSSELEILLGFTEGWVAGLQLFAISLLASSNYDRLLQRMSGYDRNVADYLLHEVISGLPEDIHDFLLQTSVLQRLDFQSCDAVLQRTDSHAMLQRIITLNLFILPLNEERTWYRYHHLFSEFLQKELLIKHPQAWSELHRRASAFFAERQMMDEAIEHALLAKDYALAVKWLEQHIVTVLKRGEFSTLLRWFEAFPEPVRTLSPVLLLLYAFTLNVVGKFDRVDPLLDDLERSIADVTEEQRQEIRSGIFFVKANLVFSTRRFEEWFAHADLIYDVLPENPLFYNLNFNTSEPLIRRTAFGLKGLLSAQTEEVGKRFIAILQSHGWQDSLINLYVVQALAEGYYEWDRQEDSGTLLKQVEWIALQKQVAGLLVPNRITLARLRLVKGEYDSAKEAINETIVTVKEWTEYHWLPSLYAFRARIDLLEDNPSEAERVMDLLHLSAQDKPTLDKELEYLTFVRLLEAKGNTTDALRILETLKPLGKRDGCLLSMVEIPVLQALIHHKLGHRLQAFRYLHEALALGEQNGYIRSFLDEGERMARLLRDYGKQRRIVAKRQEWEGVSWDYVNNLLDRFAAGKPRAGSPPALPADGFLEPLTQRESVILGLLGQGATNQQIAAELDLTVGTVKVYLNRIYGKLGVSSRTQALLKAQDLGLIAP</sequence>
<keyword evidence="6" id="KW-1185">Reference proteome</keyword>
<dbReference type="Proteomes" id="UP000012081">
    <property type="component" value="Unassembled WGS sequence"/>
</dbReference>